<evidence type="ECO:0008006" key="4">
    <source>
        <dbReference type="Google" id="ProtNLM"/>
    </source>
</evidence>
<organism evidence="2 3">
    <name type="scientific">Mycolicibacterium anyangense</name>
    <dbReference type="NCBI Taxonomy" id="1431246"/>
    <lineage>
        <taxon>Bacteria</taxon>
        <taxon>Bacillati</taxon>
        <taxon>Actinomycetota</taxon>
        <taxon>Actinomycetes</taxon>
        <taxon>Mycobacteriales</taxon>
        <taxon>Mycobacteriaceae</taxon>
        <taxon>Mycolicibacterium</taxon>
    </lineage>
</organism>
<dbReference type="EMBL" id="AP022620">
    <property type="protein sequence ID" value="BBZ78486.1"/>
    <property type="molecule type" value="Genomic_DNA"/>
</dbReference>
<feature type="compositionally biased region" description="Acidic residues" evidence="1">
    <location>
        <begin position="547"/>
        <end position="565"/>
    </location>
</feature>
<gene>
    <name evidence="2" type="ORF">MANY_38230</name>
</gene>
<feature type="compositionally biased region" description="Basic and acidic residues" evidence="1">
    <location>
        <begin position="566"/>
        <end position="580"/>
    </location>
</feature>
<feature type="region of interest" description="Disordered" evidence="1">
    <location>
        <begin position="827"/>
        <end position="848"/>
    </location>
</feature>
<dbReference type="Gene3D" id="3.30.870.10">
    <property type="entry name" value="Endonuclease Chain A"/>
    <property type="match status" value="1"/>
</dbReference>
<keyword evidence="3" id="KW-1185">Reference proteome</keyword>
<reference evidence="2 3" key="1">
    <citation type="journal article" date="2019" name="Emerg. Microbes Infect.">
        <title>Comprehensive subspecies identification of 175 nontuberculous mycobacteria species based on 7547 genomic profiles.</title>
        <authorList>
            <person name="Matsumoto Y."/>
            <person name="Kinjo T."/>
            <person name="Motooka D."/>
            <person name="Nabeya D."/>
            <person name="Jung N."/>
            <person name="Uechi K."/>
            <person name="Horii T."/>
            <person name="Iida T."/>
            <person name="Fujita J."/>
            <person name="Nakamura S."/>
        </authorList>
    </citation>
    <scope>NUCLEOTIDE SEQUENCE [LARGE SCALE GENOMIC DNA]</scope>
    <source>
        <strain evidence="2 3">JCM 30275</strain>
    </source>
</reference>
<name>A0A6N4W943_9MYCO</name>
<proteinExistence type="predicted"/>
<sequence length="872" mass="93837">MSERVQFDFCSPLTLLQQWHDRADGAGLREVLLTGYTLDLLFVEQRAVALARGMGARVTILSDAHHAVHDPVDVRRAGRAYQHAHAVCTGAFHPKLAVLVGENDVWVAIGSGNPTTAGWGHNDELWIVLRGSRSHGPAAFVDLADWLKELADHPAVHMPSWIAAVVTQIADMVRPQTVENSAVRILGNLDRPILDQLPDLAVDALGVSAPFLDPDAAALAALVSRLKPKSLTVALQPGLSSYDGGKVAAAARGVNQVEFRWLSEQGRRLSHGKLVEWWTGDALSAMVGSPNLSRVALLIATRDGGNCELAAVSPVTDSLLPQGVAVEESEIRLRHTISPIDNRATAVVTLLGARASDGGISVEMICRNAARITIEMASTAAPGQWRSYHTLEITEDRRGALVAEFLAPESAGAAVRATATIGDQTITSSVVFLTDTAACLPRTGQASTPRLTRDYTTVFADDELRARFENDLLKLLQANAAHRAAAPSGVTTPRDVAVDDNDRWGAWLNDVEAALGPALTTGLFPAALATTRTSDSTWAVDSTVSLDAEEPPDDEREGENEAADDLSDRRPPPDIPAEQRRRMRAWASRLRRGVTANPAPAVELRMLVSQLHLDMLAAGVWGPDDEEWADQLADVLITTPPTAADDLPDRVEPYVSALIAVGLALLAQDATLHGGRPRDIVLQRAWTAIGDHAADADPELIEHYLYQPAQCFSRVADWQDVERVISLAKASREDPYAELLAAFEAEGIAVDLINAAWVADCGNLVPRRFAARIATLVERHQKTYAVVARGARGSCVLLCHNNTLLLAETRSQIWRIFRRPSPLSTPTTMLAEGLPAGSSYPRGKSPEKMPESVAQLANSIGVNIAMMLAALA</sequence>
<dbReference type="RefSeq" id="WP_163805630.1">
    <property type="nucleotide sequence ID" value="NZ_AP022620.1"/>
</dbReference>
<evidence type="ECO:0000313" key="2">
    <source>
        <dbReference type="EMBL" id="BBZ78486.1"/>
    </source>
</evidence>
<dbReference type="KEGG" id="many:MANY_38230"/>
<accession>A0A6N4W943</accession>
<feature type="region of interest" description="Disordered" evidence="1">
    <location>
        <begin position="543"/>
        <end position="580"/>
    </location>
</feature>
<dbReference type="AlphaFoldDB" id="A0A6N4W943"/>
<dbReference type="Proteomes" id="UP000467249">
    <property type="component" value="Chromosome"/>
</dbReference>
<protein>
    <recommendedName>
        <fullName evidence="4">Phospholipase D-like domain-containing protein</fullName>
    </recommendedName>
</protein>
<evidence type="ECO:0000313" key="3">
    <source>
        <dbReference type="Proteomes" id="UP000467249"/>
    </source>
</evidence>
<evidence type="ECO:0000256" key="1">
    <source>
        <dbReference type="SAM" id="MobiDB-lite"/>
    </source>
</evidence>